<evidence type="ECO:0000259" key="4">
    <source>
        <dbReference type="Pfam" id="PF06165"/>
    </source>
</evidence>
<proteinExistence type="predicted"/>
<sequence>MKILRAAPSPAFWQDAEVIREELFGLERLEEHARTLAAAQTVTDRPIRVASLASRLDDNAVALLDAYRRTVSALTEGKTITPASEWLVDNYHLVERRVREIDRDLPPGFHRQLPKLATGPFAGYPRVFGLAWAFVAHTDSRFDADMLVKYLRAYQTVEPLTIGELWAVSIALRMVLIENLRRLAVQTLINRDARQQADIIADQLLAGDDAIEETSASAMKTLHDHPLPPAMVVQLLHRLRDQDPDTIPMLAWLDRRLVSRGTNADDMVNDVHRRQGATNVTVRNIITSLRRIGDVDWKELFERASPVDDLLASVAAYPRMDFATRNLYRSAIEDMSRCSGRSELDVTRQVLMVAQTQDAAADPRCRDPGYHLLARGRPAFESHIGYRPRWAQRPARFARSMGLALYVGSILAIAGLILLTVVHLLAETGVGVSALLILGLASFIPVFDVAMVLFNRVLSLGVGATALPGMALTEGVPADQRTLVAVPTLLTTPGAVAEQVAQLEVHHLASPDGDLLFALLSDWTDAATEQTEADDILLKAARDGIAQLNTRYGPAPGGSRFLLLHRKRVWCPGEGCWMGWERKRGKLHELNRLLRGATDTGFLEMEEGVLPLGVRYVLTLDADTRLPRDAARRLIGKMAHPLNRPRFDPGEGRVVEGYGLLQPRITPSLPVGRQGSLFQRIFSSLNGIDPYAAAISDHYQDLFGEGSYAGKGIYDIDAFELALAGRVPDGTVLSHDLFEGNFARAALVTDVELVEDFPTRYDLDALRHHRWARGDWQLLPWLMGRGYAATDPSRVNGVVPAVGRWKMLDNLRRTLVAPLMILSLMLGWTLPFAASLVWTLFNIVLLSAPHLFRIVTALWPTQTGMRHSSHLRWLAAEARQALLLAALTAGFLAHQAWMLMDAVLRTLWRLWVSHRHLLQWVPAAQTAIAPRLSRVGSFKRMAGAPALAVTGFAVALTAGNGNWLLCLPFTLSWLLSPFIAERISRPSQDQEMEDLGPEATSTLRLTARRTWRYFEQFVTADDNMLPPDNFQETPAPVLARRTSPTNIGLYLLSVVAARDFGWIGTHEALDRLEATMASMDRLERYRGHFLNWYATADLRPLDPKYVSSVDSGNLAGHLIALANSCDAWRADPCPDAIRVQGVADALALVREIRPTSGQSEAGGRLDQALDTLARVIRQQSCDGDPDTIMSNLTKRAEQIASLMTAPALASMGTDAAYWAGACLDSIRSHDRDQQDDETLGPRLATLARRARALVAAMDFTFLFDSERQLLSIGHLLNENVPDPSCYDLLASEARLASFIAIAKGDVPARHWFRLGRTVVPANHGAALVSWSGSMFEYLMPALVMRAPGGSLLEQTSRLIVHRQIIYAARLGVPWGMSESAYNARDLDLTYQYSNFGVPSLGLKRGLAAETVIAPYATMLAAMVDPSAAAGNLHRLLLMGARGYYGYFEALDFTPARLPKGQGMALVQAYMAHHQGMGIVAIANTLLNGIMRARFHAEPMVQATELLLQERMPAEVPVTHHWAAGPDARIAGPANEPVAGRHFTHPHQATPATLMLSNGRMTTMLTAAGAGQVRRGGIALTRWREDPTCDSHGTGIFLRDLDDGRVWSASHHPCGVDPDSYDVTFHEDRAEFIRHDGCLVTGLDILISAEDDAEVRRVTLTNEGPHARRLDVTSYLELALCPQAADIAHPAFTKLFVQTEHLPGCAALIATRRRRGPDEVEIWLGHMLVVEGNDGGVSSFETDRARFLGRGRSLRDAVAMEPAQNLSGTTGTVLDPVFALRQTIRLAPQGTTRLAFWTLVADSRAALLDMIDRHRDVTAYARAATLAWTQAQVQQRHLGIGAGTAALFQQLAGHLVYATPALRPASATIQNGLAPQSDLWPLGISGDLPILLLRITDSDDLSVVREGLLAFDYWRMKRFAVDLVILNDHPASYLQELQTALETLVRVNRSRQPMGHDATPGGVFLLRTDLITPQAQALLNAVARVVLVARRGSLFNQLQRLGTDAPPPVLIPRRRASVAAALSAPVKPDLEFFNGLGGFARNASEYVIIQGPGQVTPAPWINVIANPDFGFQVSADGNGFCWAGNSRENQLTPWSNDPVTDPTADAFYLRDEESGALWSPTPSPIRDPGGHYIARHGWGYSRFTYRANGIASDLLLYVPVDAPVRIARLTLHNTTHRPRSLTGTAYVEWVLGPSRDATRAFVTTSIDAATGAMFARNPWNRDVGGHVAFADLGGRQTDWTGDRREFIGRNGTLAHPLALAGMGPLSKRVGAGLDPCGVLRTRIDLPPDGRVEIVFLLGQAESADAARALVTRYRDADLDVIMAAVSQQWRQILGKIHVTTPDRSLDVMLNGWLLYQTLSCRIWARSAFYQASGAYGFRDQLQDGMALAVTRPDLTRTHLLRAAGRQFVEGDVQHWWLPPSGRGVRTRISDDRVWLAYAAAHYVETTGDLAVLDEKVGFLDGPQLFEGEHDSFFHPFPAEESATLFEHCARALDASLSMGPHDLPLMGTGDWNDGMNRVGEGGQGESVWLGWLLYTTLMRFAELAQARDDVRASHWRTAAIALQAALNHDGWDGDWYRRGYFDDGTPLGSALRDECRIDAIAQSWSVLSGAGDPDKAARAMQAVETHLVTKREGLALLFTPPFAHSQPDPGYIQAYPAGIRENGGQYTHAALWSVMALAALGRNRQAADLLHLLNPINHALDADAVRRYRLEPYVVAADIYSVAPHVGRGGWGWYTGAAGWMQRAGMEAILGLRQQDDRLVIDPRLPPDWPEVRIMFRHGMTRYDIHIENRDGARWGGASVQLDGWRVDGANSLDLVDDGTTHHVLVRPHNLASTRAQPEDAI</sequence>
<keyword evidence="2 7" id="KW-0808">Transferase</keyword>
<dbReference type="EMBL" id="NOXU01000021">
    <property type="protein sequence ID" value="OYQ36702.1"/>
    <property type="molecule type" value="Genomic_DNA"/>
</dbReference>
<dbReference type="InterPro" id="IPR033432">
    <property type="entry name" value="GH94_catalytic"/>
</dbReference>
<dbReference type="SMART" id="SM01068">
    <property type="entry name" value="CBM_X"/>
    <property type="match status" value="2"/>
</dbReference>
<dbReference type="SUPFAM" id="SSF74650">
    <property type="entry name" value="Galactose mutarotase-like"/>
    <property type="match status" value="2"/>
</dbReference>
<dbReference type="Gene3D" id="1.50.10.10">
    <property type="match status" value="1"/>
</dbReference>
<dbReference type="InterPro" id="IPR037824">
    <property type="entry name" value="GH94N_2_NdvB"/>
</dbReference>
<dbReference type="Gene3D" id="2.60.420.10">
    <property type="entry name" value="Maltose phosphorylase, domain 3"/>
    <property type="match status" value="1"/>
</dbReference>
<dbReference type="Gene3D" id="2.70.98.40">
    <property type="entry name" value="Glycoside hydrolase, family 65, N-terminal domain"/>
    <property type="match status" value="2"/>
</dbReference>
<dbReference type="InterPro" id="IPR008928">
    <property type="entry name" value="6-hairpin_glycosidase_sf"/>
</dbReference>
<evidence type="ECO:0000256" key="3">
    <source>
        <dbReference type="SAM" id="Phobius"/>
    </source>
</evidence>
<feature type="domain" description="Glycoamylase-like" evidence="5">
    <location>
        <begin position="1289"/>
        <end position="1496"/>
    </location>
</feature>
<evidence type="ECO:0000313" key="7">
    <source>
        <dbReference type="EMBL" id="OYQ36702.1"/>
    </source>
</evidence>
<dbReference type="InterPro" id="IPR012341">
    <property type="entry name" value="6hp_glycosidase-like_sf"/>
</dbReference>
<dbReference type="CDD" id="cd11753">
    <property type="entry name" value="GH94N_ChvB_NdvB_2_like"/>
    <property type="match status" value="1"/>
</dbReference>
<evidence type="ECO:0000256" key="1">
    <source>
        <dbReference type="ARBA" id="ARBA00022676"/>
    </source>
</evidence>
<gene>
    <name evidence="7" type="ORF">CHU95_03845</name>
</gene>
<feature type="domain" description="Glycosyl hydrolase 94 catalytic" evidence="6">
    <location>
        <begin position="2328"/>
        <end position="2750"/>
    </location>
</feature>
<feature type="transmembrane region" description="Helical" evidence="3">
    <location>
        <begin position="881"/>
        <end position="900"/>
    </location>
</feature>
<feature type="domain" description="Glycosyl hydrolase 94 supersandwich" evidence="4">
    <location>
        <begin position="1540"/>
        <end position="1815"/>
    </location>
</feature>
<keyword evidence="3" id="KW-1133">Transmembrane helix</keyword>
<dbReference type="RefSeq" id="WP_094453919.1">
    <property type="nucleotide sequence ID" value="NZ_NOXU01000021.1"/>
</dbReference>
<reference evidence="7 8" key="1">
    <citation type="submission" date="2017-07" db="EMBL/GenBank/DDBJ databases">
        <title>Niveispirillum cyanobacteriorum sp. nov., isolated from cyanobacterial aggregates in a eutrophic lake.</title>
        <authorList>
            <person name="Cai H."/>
        </authorList>
    </citation>
    <scope>NUCLEOTIDE SEQUENCE [LARGE SCALE GENOMIC DNA]</scope>
    <source>
        <strain evidence="8">TH1-14</strain>
    </source>
</reference>
<keyword evidence="3" id="KW-0812">Transmembrane</keyword>
<accession>A0A255Z5J8</accession>
<dbReference type="CDD" id="cd11756">
    <property type="entry name" value="GH94N_ChvB_NdvB_1_like"/>
    <property type="match status" value="1"/>
</dbReference>
<dbReference type="PANTHER" id="PTHR37469:SF2">
    <property type="entry name" value="CELLOBIONIC ACID PHOSPHORYLASE"/>
    <property type="match status" value="1"/>
</dbReference>
<dbReference type="InterPro" id="IPR052047">
    <property type="entry name" value="GH94_Enzymes"/>
</dbReference>
<dbReference type="InterPro" id="IPR037018">
    <property type="entry name" value="GH65_N"/>
</dbReference>
<dbReference type="InterPro" id="IPR037820">
    <property type="entry name" value="GH94N_NdvB"/>
</dbReference>
<dbReference type="GO" id="GO:0030246">
    <property type="term" value="F:carbohydrate binding"/>
    <property type="evidence" value="ECO:0007669"/>
    <property type="project" value="InterPro"/>
</dbReference>
<feature type="domain" description="Glycosyl hydrolase 94 supersandwich" evidence="4">
    <location>
        <begin position="2044"/>
        <end position="2314"/>
    </location>
</feature>
<feature type="transmembrane region" description="Helical" evidence="3">
    <location>
        <begin position="432"/>
        <end position="454"/>
    </location>
</feature>
<evidence type="ECO:0000313" key="8">
    <source>
        <dbReference type="Proteomes" id="UP000216998"/>
    </source>
</evidence>
<dbReference type="InterPro" id="IPR019282">
    <property type="entry name" value="Glycoamylase-like_cons_dom"/>
</dbReference>
<feature type="transmembrane region" description="Helical" evidence="3">
    <location>
        <begin position="403"/>
        <end position="426"/>
    </location>
</feature>
<protein>
    <submittedName>
        <fullName evidence="7">Glycosyl transferase</fullName>
    </submittedName>
</protein>
<dbReference type="OrthoDB" id="9769991at2"/>
<dbReference type="InterPro" id="IPR010383">
    <property type="entry name" value="Glyco_hydrolase_94_b-supersand"/>
</dbReference>
<name>A0A255Z5J8_9PROT</name>
<evidence type="ECO:0000259" key="6">
    <source>
        <dbReference type="Pfam" id="PF17167"/>
    </source>
</evidence>
<dbReference type="Proteomes" id="UP000216998">
    <property type="component" value="Unassembled WGS sequence"/>
</dbReference>
<evidence type="ECO:0000259" key="5">
    <source>
        <dbReference type="Pfam" id="PF10091"/>
    </source>
</evidence>
<dbReference type="Pfam" id="PF06165">
    <property type="entry name" value="GH94_b-supersand"/>
    <property type="match status" value="2"/>
</dbReference>
<comment type="caution">
    <text evidence="7">The sequence shown here is derived from an EMBL/GenBank/DDBJ whole genome shotgun (WGS) entry which is preliminary data.</text>
</comment>
<dbReference type="Pfam" id="PF17167">
    <property type="entry name" value="Glyco_hydro_94"/>
    <property type="match status" value="1"/>
</dbReference>
<dbReference type="InterPro" id="IPR011013">
    <property type="entry name" value="Gal_mutarotase_sf_dom"/>
</dbReference>
<organism evidence="7 8">
    <name type="scientific">Niveispirillum lacus</name>
    <dbReference type="NCBI Taxonomy" id="1981099"/>
    <lineage>
        <taxon>Bacteria</taxon>
        <taxon>Pseudomonadati</taxon>
        <taxon>Pseudomonadota</taxon>
        <taxon>Alphaproteobacteria</taxon>
        <taxon>Rhodospirillales</taxon>
        <taxon>Azospirillaceae</taxon>
        <taxon>Niveispirillum</taxon>
    </lineage>
</organism>
<dbReference type="GO" id="GO:0016757">
    <property type="term" value="F:glycosyltransferase activity"/>
    <property type="evidence" value="ECO:0007669"/>
    <property type="project" value="UniProtKB-KW"/>
</dbReference>
<dbReference type="GO" id="GO:0005975">
    <property type="term" value="P:carbohydrate metabolic process"/>
    <property type="evidence" value="ECO:0007669"/>
    <property type="project" value="InterPro"/>
</dbReference>
<dbReference type="PANTHER" id="PTHR37469">
    <property type="entry name" value="CELLOBIONIC ACID PHOSPHORYLASE-RELATED"/>
    <property type="match status" value="1"/>
</dbReference>
<dbReference type="Pfam" id="PF10091">
    <property type="entry name" value="Glycoamylase"/>
    <property type="match status" value="1"/>
</dbReference>
<keyword evidence="8" id="KW-1185">Reference proteome</keyword>
<keyword evidence="1" id="KW-0328">Glycosyltransferase</keyword>
<evidence type="ECO:0000256" key="2">
    <source>
        <dbReference type="ARBA" id="ARBA00022679"/>
    </source>
</evidence>
<dbReference type="SUPFAM" id="SSF48208">
    <property type="entry name" value="Six-hairpin glycosidases"/>
    <property type="match status" value="1"/>
</dbReference>
<keyword evidence="3" id="KW-0472">Membrane</keyword>
<dbReference type="Gene3D" id="1.50.10.140">
    <property type="match status" value="2"/>
</dbReference>